<proteinExistence type="predicted"/>
<keyword evidence="1" id="KW-0812">Transmembrane</keyword>
<gene>
    <name evidence="2" type="ORF">GCM10023315_16310</name>
</gene>
<reference evidence="3" key="1">
    <citation type="journal article" date="2019" name="Int. J. Syst. Evol. Microbiol.">
        <title>The Global Catalogue of Microorganisms (GCM) 10K type strain sequencing project: providing services to taxonomists for standard genome sequencing and annotation.</title>
        <authorList>
            <consortium name="The Broad Institute Genomics Platform"/>
            <consortium name="The Broad Institute Genome Sequencing Center for Infectious Disease"/>
            <person name="Wu L."/>
            <person name="Ma J."/>
        </authorList>
    </citation>
    <scope>NUCLEOTIDE SEQUENCE [LARGE SCALE GENOMIC DNA]</scope>
    <source>
        <strain evidence="3">JCM 18287</strain>
    </source>
</reference>
<feature type="transmembrane region" description="Helical" evidence="1">
    <location>
        <begin position="56"/>
        <end position="73"/>
    </location>
</feature>
<name>A0ABP9HCX5_9FLAO</name>
<evidence type="ECO:0008006" key="4">
    <source>
        <dbReference type="Google" id="ProtNLM"/>
    </source>
</evidence>
<evidence type="ECO:0000256" key="1">
    <source>
        <dbReference type="SAM" id="Phobius"/>
    </source>
</evidence>
<keyword evidence="1" id="KW-0472">Membrane</keyword>
<dbReference type="RefSeq" id="WP_345166871.1">
    <property type="nucleotide sequence ID" value="NZ_BAABJK010000004.1"/>
</dbReference>
<keyword evidence="1" id="KW-1133">Transmembrane helix</keyword>
<protein>
    <recommendedName>
        <fullName evidence="4">Chain length determinant protein</fullName>
    </recommendedName>
</protein>
<evidence type="ECO:0000313" key="3">
    <source>
        <dbReference type="Proteomes" id="UP001501692"/>
    </source>
</evidence>
<organism evidence="2 3">
    <name type="scientific">Algibacter aquimarinus</name>
    <dbReference type="NCBI Taxonomy" id="1136748"/>
    <lineage>
        <taxon>Bacteria</taxon>
        <taxon>Pseudomonadati</taxon>
        <taxon>Bacteroidota</taxon>
        <taxon>Flavobacteriia</taxon>
        <taxon>Flavobacteriales</taxon>
        <taxon>Flavobacteriaceae</taxon>
        <taxon>Algibacter</taxon>
    </lineage>
</organism>
<sequence>MSKDLPQPQQNEEVDLGQLFKLIGNAFDRFFKFIGSIFNKIFLAFVWLVFFVKKHIIKIAIAAIIGVGWGFYFEKTSSPVYKSYVTIKQNYDTGENLYNSIAYYNDLVKQQDYNTLKNVLGFKSDEASSILSFEIESVVSENEKLQAFDRYIKTLDSVAASKIEYETFLENNKDYTHEYQQITIKAETRNNFKAVFDNIVKAIESNEYFKREQEKDLAELNNRQEALKEALVKSDSLQNTYKKFLEKSINSKNAELGITFEGNSDKDKTKEYDLYLNDLELRREIVEIERKKADKELIVEILSSKQDSGSVDNRMELFGLPISPKIYYGVLLTFLTFFFLLAFRFLKFLEKYKN</sequence>
<dbReference type="EMBL" id="BAABJK010000004">
    <property type="protein sequence ID" value="GAA4967609.1"/>
    <property type="molecule type" value="Genomic_DNA"/>
</dbReference>
<comment type="caution">
    <text evidence="2">The sequence shown here is derived from an EMBL/GenBank/DDBJ whole genome shotgun (WGS) entry which is preliminary data.</text>
</comment>
<feature type="transmembrane region" description="Helical" evidence="1">
    <location>
        <begin position="326"/>
        <end position="346"/>
    </location>
</feature>
<keyword evidence="3" id="KW-1185">Reference proteome</keyword>
<evidence type="ECO:0000313" key="2">
    <source>
        <dbReference type="EMBL" id="GAA4967609.1"/>
    </source>
</evidence>
<dbReference type="Proteomes" id="UP001501692">
    <property type="component" value="Unassembled WGS sequence"/>
</dbReference>
<feature type="transmembrane region" description="Helical" evidence="1">
    <location>
        <begin position="30"/>
        <end position="49"/>
    </location>
</feature>
<accession>A0ABP9HCX5</accession>